<reference evidence="6" key="2">
    <citation type="submission" date="2008-04" db="EMBL/GenBank/DDBJ databases">
        <title>Draft genome sequence of Providencia stuartii(ATCC 25827).</title>
        <authorList>
            <person name="Sudarsanam P."/>
            <person name="Ley R."/>
            <person name="Guruge J."/>
            <person name="Turnbaugh P.J."/>
            <person name="Mahowald M."/>
            <person name="Liep D."/>
            <person name="Gordon J."/>
        </authorList>
    </citation>
    <scope>NUCLEOTIDE SEQUENCE [LARGE SCALE GENOMIC DNA]</scope>
    <source>
        <strain evidence="6">ATCC 25827</strain>
    </source>
</reference>
<dbReference type="Pfam" id="PF00583">
    <property type="entry name" value="Acetyltransf_1"/>
    <property type="match status" value="1"/>
</dbReference>
<comment type="caution">
    <text evidence="5">The sequence shown here is derived from an EMBL/GenBank/DDBJ whole genome shotgun (WGS) entry which is preliminary data.</text>
</comment>
<dbReference type="InterPro" id="IPR051016">
    <property type="entry name" value="Diverse_Substrate_AcTransf"/>
</dbReference>
<evidence type="ECO:0000313" key="5">
    <source>
        <dbReference type="EMBL" id="EDU59325.1"/>
    </source>
</evidence>
<organism evidence="5 6">
    <name type="scientific">Providencia stuartii ATCC 25827</name>
    <dbReference type="NCBI Taxonomy" id="471874"/>
    <lineage>
        <taxon>Bacteria</taxon>
        <taxon>Pseudomonadati</taxon>
        <taxon>Pseudomonadota</taxon>
        <taxon>Gammaproteobacteria</taxon>
        <taxon>Enterobacterales</taxon>
        <taxon>Morganellaceae</taxon>
        <taxon>Providencia</taxon>
    </lineage>
</organism>
<dbReference type="CDD" id="cd04301">
    <property type="entry name" value="NAT_SF"/>
    <property type="match status" value="1"/>
</dbReference>
<dbReference type="InterPro" id="IPR000182">
    <property type="entry name" value="GNAT_dom"/>
</dbReference>
<accession>A0AA87CT31</accession>
<dbReference type="FunFam" id="3.40.630.30:FF:000064">
    <property type="entry name" value="GNAT family acetyltransferase"/>
    <property type="match status" value="1"/>
</dbReference>
<dbReference type="Proteomes" id="UP000004506">
    <property type="component" value="Unassembled WGS sequence"/>
</dbReference>
<dbReference type="Gene3D" id="3.40.630.30">
    <property type="match status" value="1"/>
</dbReference>
<dbReference type="PANTHER" id="PTHR10545:SF29">
    <property type="entry name" value="GH14572P-RELATED"/>
    <property type="match status" value="1"/>
</dbReference>
<dbReference type="EMBL" id="ABJD02000101">
    <property type="protein sequence ID" value="EDU59325.1"/>
    <property type="molecule type" value="Genomic_DNA"/>
</dbReference>
<feature type="domain" description="N-acetyltransferase" evidence="4">
    <location>
        <begin position="24"/>
        <end position="179"/>
    </location>
</feature>
<dbReference type="GO" id="GO:0008080">
    <property type="term" value="F:N-acetyltransferase activity"/>
    <property type="evidence" value="ECO:0007669"/>
    <property type="project" value="UniProtKB-ARBA"/>
</dbReference>
<evidence type="ECO:0000256" key="1">
    <source>
        <dbReference type="ARBA" id="ARBA00008694"/>
    </source>
</evidence>
<reference evidence="5 6" key="3">
    <citation type="submission" date="2008-05" db="EMBL/GenBank/DDBJ databases">
        <authorList>
            <person name="Fulton L."/>
            <person name="Clifton S."/>
            <person name="Fulton B."/>
            <person name="Xu J."/>
            <person name="Minx P."/>
            <person name="Pepin K.H."/>
            <person name="Johnson M."/>
            <person name="Thiruvilangam P."/>
            <person name="Bhonagiri V."/>
            <person name="Nash W.E."/>
            <person name="Mardis E.R."/>
            <person name="Wilson R.K."/>
        </authorList>
    </citation>
    <scope>NUCLEOTIDE SEQUENCE [LARGE SCALE GENOMIC DNA]</scope>
    <source>
        <strain evidence="5 6">ATCC 25827</strain>
    </source>
</reference>
<dbReference type="SUPFAM" id="SSF55729">
    <property type="entry name" value="Acyl-CoA N-acyltransferases (Nat)"/>
    <property type="match status" value="1"/>
</dbReference>
<keyword evidence="3" id="KW-0012">Acyltransferase</keyword>
<reference evidence="6" key="1">
    <citation type="submission" date="2008-04" db="EMBL/GenBank/DDBJ databases">
        <title>Draft genome sequence of Providencia stuartii (ATCC 25827).</title>
        <authorList>
            <person name="Sudarsanam P."/>
            <person name="Ley R."/>
            <person name="Guruge J."/>
            <person name="Turnbaugh P.J."/>
            <person name="Mahowald M."/>
            <person name="Liep D."/>
            <person name="Gordon J."/>
        </authorList>
    </citation>
    <scope>NUCLEOTIDE SEQUENCE [LARGE SCALE GENOMIC DNA]</scope>
    <source>
        <strain evidence="6">ATCC 25827</strain>
    </source>
</reference>
<gene>
    <name evidence="5" type="ORF">PROSTU_02514</name>
</gene>
<dbReference type="PROSITE" id="PS51186">
    <property type="entry name" value="GNAT"/>
    <property type="match status" value="1"/>
</dbReference>
<sequence length="179" mass="20167">MAVVSNNFGVKSRCKHIGNAKMNVEIKPATIKDAALILDMIIELAEYEKARHEVKASVTDIENSLFGENSNTEALICYVDGKPAGYAVFFSSYSTWLGNNGIYLEDLYVSPDYRGAGAGKKLLKHIAMIASERKCQRLEWSVLDWNQPAIDFYKSIGAKPQDEWVRYRMDEQTIAEFIS</sequence>
<evidence type="ECO:0000259" key="4">
    <source>
        <dbReference type="PROSITE" id="PS51186"/>
    </source>
</evidence>
<evidence type="ECO:0000313" key="6">
    <source>
        <dbReference type="Proteomes" id="UP000004506"/>
    </source>
</evidence>
<dbReference type="AlphaFoldDB" id="A0AA87CT31"/>
<dbReference type="InterPro" id="IPR016181">
    <property type="entry name" value="Acyl_CoA_acyltransferase"/>
</dbReference>
<evidence type="ECO:0000256" key="3">
    <source>
        <dbReference type="ARBA" id="ARBA00023315"/>
    </source>
</evidence>
<name>A0AA87CT31_PROST</name>
<comment type="similarity">
    <text evidence="1">Belongs to the acetyltransferase family.</text>
</comment>
<protein>
    <submittedName>
        <fullName evidence="5">Acetyltransferase, GNAT family</fullName>
    </submittedName>
</protein>
<dbReference type="PANTHER" id="PTHR10545">
    <property type="entry name" value="DIAMINE N-ACETYLTRANSFERASE"/>
    <property type="match status" value="1"/>
</dbReference>
<evidence type="ECO:0000256" key="2">
    <source>
        <dbReference type="ARBA" id="ARBA00022679"/>
    </source>
</evidence>
<keyword evidence="2" id="KW-0808">Transferase</keyword>
<proteinExistence type="inferred from homology"/>